<protein>
    <submittedName>
        <fullName evidence="2">Uncharacterized protein</fullName>
    </submittedName>
</protein>
<sequence length="112" mass="12481">MSGPDNMVEELRQRAKAFREYPLWNEEGDEVYLIQAADLLAAAANRIAAQSDLAAQNEKLREALKAANRVIDHASERLWNCRPSAIAQRPASIDADIRNARQALKHSEGEAK</sequence>
<dbReference type="AlphaFoldDB" id="A0A850H387"/>
<evidence type="ECO:0000313" key="2">
    <source>
        <dbReference type="EMBL" id="NVD44358.1"/>
    </source>
</evidence>
<reference evidence="2 3" key="1">
    <citation type="submission" date="2020-06" db="EMBL/GenBank/DDBJ databases">
        <title>Altererythrobacter sp. HHU K3-1.</title>
        <authorList>
            <person name="Zhang D."/>
            <person name="Xue H."/>
        </authorList>
    </citation>
    <scope>NUCLEOTIDE SEQUENCE [LARGE SCALE GENOMIC DNA]</scope>
    <source>
        <strain evidence="2 3">HHU K3-1</strain>
    </source>
</reference>
<dbReference type="RefSeq" id="WP_176266600.1">
    <property type="nucleotide sequence ID" value="NZ_JABWGV010000001.1"/>
</dbReference>
<proteinExistence type="predicted"/>
<evidence type="ECO:0000313" key="3">
    <source>
        <dbReference type="Proteomes" id="UP000561438"/>
    </source>
</evidence>
<feature type="coiled-coil region" evidence="1">
    <location>
        <begin position="50"/>
        <end position="77"/>
    </location>
</feature>
<evidence type="ECO:0000256" key="1">
    <source>
        <dbReference type="SAM" id="Coils"/>
    </source>
</evidence>
<organism evidence="2 3">
    <name type="scientific">Qipengyuania atrilutea</name>
    <dbReference type="NCBI Taxonomy" id="2744473"/>
    <lineage>
        <taxon>Bacteria</taxon>
        <taxon>Pseudomonadati</taxon>
        <taxon>Pseudomonadota</taxon>
        <taxon>Alphaproteobacteria</taxon>
        <taxon>Sphingomonadales</taxon>
        <taxon>Erythrobacteraceae</taxon>
        <taxon>Qipengyuania</taxon>
    </lineage>
</organism>
<gene>
    <name evidence="2" type="ORF">HUV48_04935</name>
</gene>
<dbReference type="EMBL" id="JABWGV010000001">
    <property type="protein sequence ID" value="NVD44358.1"/>
    <property type="molecule type" value="Genomic_DNA"/>
</dbReference>
<keyword evidence="3" id="KW-1185">Reference proteome</keyword>
<keyword evidence="1" id="KW-0175">Coiled coil</keyword>
<dbReference type="Proteomes" id="UP000561438">
    <property type="component" value="Unassembled WGS sequence"/>
</dbReference>
<accession>A0A850H387</accession>
<name>A0A850H387_9SPHN</name>
<comment type="caution">
    <text evidence="2">The sequence shown here is derived from an EMBL/GenBank/DDBJ whole genome shotgun (WGS) entry which is preliminary data.</text>
</comment>